<evidence type="ECO:0000259" key="1">
    <source>
        <dbReference type="Pfam" id="PF22936"/>
    </source>
</evidence>
<dbReference type="RefSeq" id="XP_010509588.1">
    <property type="nucleotide sequence ID" value="XM_010511286.1"/>
</dbReference>
<dbReference type="InterPro" id="IPR054722">
    <property type="entry name" value="PolX-like_BBD"/>
</dbReference>
<evidence type="ECO:0000313" key="2">
    <source>
        <dbReference type="Proteomes" id="UP000694864"/>
    </source>
</evidence>
<reference evidence="3" key="2">
    <citation type="submission" date="2025-08" db="UniProtKB">
        <authorList>
            <consortium name="RefSeq"/>
        </authorList>
    </citation>
    <scope>IDENTIFICATION</scope>
    <source>
        <tissue evidence="3">Leaf</tissue>
    </source>
</reference>
<keyword evidence="2" id="KW-1185">Reference proteome</keyword>
<name>A0ABM0Z2Q4_CAMSA</name>
<dbReference type="Pfam" id="PF22936">
    <property type="entry name" value="Pol_BBD"/>
    <property type="match status" value="1"/>
</dbReference>
<sequence>MIRIVEEWSAARIQDIISDELNIEVWLAVMKTTLTEKGLWDVVANGIPPNPSKIPKLAATIQAEELRHWRELATEDMKALQILQSALPDSVFRETLLAASSAKDLWRLLNQVPDHVAEHFVGDFGLHDEIWLISSINSNHMTPYQRFFTDLDRTRKAKVKFTSGDGTTTTTTTYMAEGIGDVIFLTEEGVQTIENVLYVPGIKGNALSVSQLKKSGFGVAFDEEKRCTIWNQTTGKNFGKTMWENRGYCLRWNVLHQGSQVQCKKRKFT</sequence>
<reference evidence="2" key="1">
    <citation type="journal article" date="2014" name="Nat. Commun.">
        <title>The emerging biofuel crop Camelina sativa retains a highly undifferentiated hexaploid genome structure.</title>
        <authorList>
            <person name="Kagale S."/>
            <person name="Koh C."/>
            <person name="Nixon J."/>
            <person name="Bollina V."/>
            <person name="Clarke W.E."/>
            <person name="Tuteja R."/>
            <person name="Spillane C."/>
            <person name="Robinson S.J."/>
            <person name="Links M.G."/>
            <person name="Clarke C."/>
            <person name="Higgins E.E."/>
            <person name="Huebert T."/>
            <person name="Sharpe A.G."/>
            <person name="Parkin I.A."/>
        </authorList>
    </citation>
    <scope>NUCLEOTIDE SEQUENCE [LARGE SCALE GENOMIC DNA]</scope>
    <source>
        <strain evidence="2">cv. DH55</strain>
    </source>
</reference>
<dbReference type="GeneID" id="104785981"/>
<dbReference type="Proteomes" id="UP000694864">
    <property type="component" value="Chromosome 1"/>
</dbReference>
<evidence type="ECO:0000313" key="3">
    <source>
        <dbReference type="RefSeq" id="XP_010509588.1"/>
    </source>
</evidence>
<accession>A0ABM0Z2Q4</accession>
<protein>
    <submittedName>
        <fullName evidence="3">Uncharacterized protein LOC104785981</fullName>
    </submittedName>
</protein>
<proteinExistence type="predicted"/>
<gene>
    <name evidence="3" type="primary">LOC104785981</name>
</gene>
<feature type="domain" description="Retrovirus-related Pol polyprotein from transposon TNT 1-94-like beta-barrel" evidence="1">
    <location>
        <begin position="131"/>
        <end position="217"/>
    </location>
</feature>
<organism evidence="2 3">
    <name type="scientific">Camelina sativa</name>
    <name type="common">False flax</name>
    <name type="synonym">Myagrum sativum</name>
    <dbReference type="NCBI Taxonomy" id="90675"/>
    <lineage>
        <taxon>Eukaryota</taxon>
        <taxon>Viridiplantae</taxon>
        <taxon>Streptophyta</taxon>
        <taxon>Embryophyta</taxon>
        <taxon>Tracheophyta</taxon>
        <taxon>Spermatophyta</taxon>
        <taxon>Magnoliopsida</taxon>
        <taxon>eudicotyledons</taxon>
        <taxon>Gunneridae</taxon>
        <taxon>Pentapetalae</taxon>
        <taxon>rosids</taxon>
        <taxon>malvids</taxon>
        <taxon>Brassicales</taxon>
        <taxon>Brassicaceae</taxon>
        <taxon>Camelineae</taxon>
        <taxon>Camelina</taxon>
    </lineage>
</organism>